<keyword evidence="4" id="KW-1185">Reference proteome</keyword>
<accession>K6YHX5</accession>
<dbReference type="InterPro" id="IPR012677">
    <property type="entry name" value="Nucleotide-bd_a/b_plait_sf"/>
</dbReference>
<dbReference type="SUPFAM" id="SSF54928">
    <property type="entry name" value="RNA-binding domain, RBD"/>
    <property type="match status" value="1"/>
</dbReference>
<evidence type="ECO:0000313" key="4">
    <source>
        <dbReference type="Proteomes" id="UP000006334"/>
    </source>
</evidence>
<protein>
    <recommendedName>
        <fullName evidence="2">RRM domain-containing protein</fullName>
    </recommendedName>
</protein>
<dbReference type="EMBL" id="BAEN01000068">
    <property type="protein sequence ID" value="GAC16223.1"/>
    <property type="molecule type" value="Genomic_DNA"/>
</dbReference>
<dbReference type="PANTHER" id="PTHR48025:SF1">
    <property type="entry name" value="RRM DOMAIN-CONTAINING PROTEIN"/>
    <property type="match status" value="1"/>
</dbReference>
<comment type="caution">
    <text evidence="3">The sequence shown here is derived from an EMBL/GenBank/DDBJ whole genome shotgun (WGS) entry which is preliminary data.</text>
</comment>
<dbReference type="STRING" id="1127673.GLIP_3612"/>
<dbReference type="Gene3D" id="3.30.70.330">
    <property type="match status" value="1"/>
</dbReference>
<dbReference type="PROSITE" id="PS50102">
    <property type="entry name" value="RRM"/>
    <property type="match status" value="1"/>
</dbReference>
<evidence type="ECO:0000313" key="3">
    <source>
        <dbReference type="EMBL" id="GAC16223.1"/>
    </source>
</evidence>
<reference evidence="3 4" key="1">
    <citation type="journal article" date="2017" name="Antonie Van Leeuwenhoek">
        <title>Rhizobium rhizosphaerae sp. nov., a novel species isolated from rice rhizosphere.</title>
        <authorList>
            <person name="Zhao J.J."/>
            <person name="Zhang J."/>
            <person name="Zhang R.J."/>
            <person name="Zhang C.W."/>
            <person name="Yin H.Q."/>
            <person name="Zhang X.X."/>
        </authorList>
    </citation>
    <scope>NUCLEOTIDE SEQUENCE [LARGE SCALE GENOMIC DNA]</scope>
    <source>
        <strain evidence="3 4">E3</strain>
    </source>
</reference>
<dbReference type="GO" id="GO:0003729">
    <property type="term" value="F:mRNA binding"/>
    <property type="evidence" value="ECO:0007669"/>
    <property type="project" value="TreeGrafter"/>
</dbReference>
<feature type="domain" description="RRM" evidence="2">
    <location>
        <begin position="1"/>
        <end position="79"/>
    </location>
</feature>
<dbReference type="RefSeq" id="WP_008846025.1">
    <property type="nucleotide sequence ID" value="NZ_BAEN01000068.1"/>
</dbReference>
<dbReference type="AlphaFoldDB" id="K6YHX5"/>
<dbReference type="InterPro" id="IPR000504">
    <property type="entry name" value="RRM_dom"/>
</dbReference>
<dbReference type="OrthoDB" id="9798855at2"/>
<gene>
    <name evidence="3" type="ORF">GLIP_3612</name>
</gene>
<sequence>MKILVRNLDRTTSEDELKALFEEFGMVESCNVVFDKDTNTSKGFGFVEMPKTLEAKAAIKNLNYKTVGSNKIRVKYAEDKGSEK</sequence>
<dbReference type="eggNOG" id="COG0724">
    <property type="taxonomic scope" value="Bacteria"/>
</dbReference>
<dbReference type="InterPro" id="IPR035979">
    <property type="entry name" value="RBD_domain_sf"/>
</dbReference>
<proteinExistence type="predicted"/>
<dbReference type="PANTHER" id="PTHR48025">
    <property type="entry name" value="OS02G0815200 PROTEIN"/>
    <property type="match status" value="1"/>
</dbReference>
<dbReference type="Proteomes" id="UP000006334">
    <property type="component" value="Unassembled WGS sequence"/>
</dbReference>
<evidence type="ECO:0000256" key="1">
    <source>
        <dbReference type="ARBA" id="ARBA00022884"/>
    </source>
</evidence>
<keyword evidence="1" id="KW-0694">RNA-binding</keyword>
<dbReference type="SMART" id="SM00360">
    <property type="entry name" value="RRM"/>
    <property type="match status" value="1"/>
</dbReference>
<name>K6YHX5_9ALTE</name>
<dbReference type="Pfam" id="PF00076">
    <property type="entry name" value="RRM_1"/>
    <property type="match status" value="1"/>
</dbReference>
<dbReference type="InterPro" id="IPR050502">
    <property type="entry name" value="Euk_RNA-bind_prot"/>
</dbReference>
<evidence type="ECO:0000259" key="2">
    <source>
        <dbReference type="PROSITE" id="PS50102"/>
    </source>
</evidence>
<organism evidence="3 4">
    <name type="scientific">Aliiglaciecola lipolytica E3</name>
    <dbReference type="NCBI Taxonomy" id="1127673"/>
    <lineage>
        <taxon>Bacteria</taxon>
        <taxon>Pseudomonadati</taxon>
        <taxon>Pseudomonadota</taxon>
        <taxon>Gammaproteobacteria</taxon>
        <taxon>Alteromonadales</taxon>
        <taxon>Alteromonadaceae</taxon>
        <taxon>Aliiglaciecola</taxon>
    </lineage>
</organism>